<feature type="binding site" evidence="11">
    <location>
        <position position="28"/>
    </location>
    <ligand>
        <name>ATP</name>
        <dbReference type="ChEBI" id="CHEBI:30616"/>
    </ligand>
</feature>
<comment type="caution">
    <text evidence="15">The sequence shown here is derived from an EMBL/GenBank/DDBJ whole genome shotgun (WGS) entry which is preliminary data.</text>
</comment>
<evidence type="ECO:0000256" key="1">
    <source>
        <dbReference type="ARBA" id="ARBA00001946"/>
    </source>
</evidence>
<dbReference type="InterPro" id="IPR032810">
    <property type="entry name" value="CCA-adding_enz_C"/>
</dbReference>
<feature type="domain" description="CCA-adding enzyme C-terminal" evidence="14">
    <location>
        <begin position="249"/>
        <end position="391"/>
    </location>
</feature>
<evidence type="ECO:0000256" key="11">
    <source>
        <dbReference type="HAMAP-Rule" id="MF_01263"/>
    </source>
</evidence>
<evidence type="ECO:0000313" key="16">
    <source>
        <dbReference type="Proteomes" id="UP000324269"/>
    </source>
</evidence>
<keyword evidence="2 11" id="KW-0808">Transferase</keyword>
<evidence type="ECO:0000256" key="7">
    <source>
        <dbReference type="ARBA" id="ARBA00022800"/>
    </source>
</evidence>
<dbReference type="GO" id="GO:0001680">
    <property type="term" value="P:tRNA 3'-terminal CCA addition"/>
    <property type="evidence" value="ECO:0007669"/>
    <property type="project" value="UniProtKB-UniRule"/>
</dbReference>
<keyword evidence="7 11" id="KW-0692">RNA repair</keyword>
<feature type="domain" description="tRNA nucleotidyltransferase/poly(A) polymerase RNA and SrmB- binding" evidence="13">
    <location>
        <begin position="170"/>
        <end position="229"/>
    </location>
</feature>
<dbReference type="Proteomes" id="UP000324269">
    <property type="component" value="Unassembled WGS sequence"/>
</dbReference>
<dbReference type="SUPFAM" id="SSF81301">
    <property type="entry name" value="Nucleotidyltransferase"/>
    <property type="match status" value="1"/>
</dbReference>
<dbReference type="Gene3D" id="1.20.58.560">
    <property type="match status" value="1"/>
</dbReference>
<evidence type="ECO:0000256" key="5">
    <source>
        <dbReference type="ARBA" id="ARBA00022723"/>
    </source>
</evidence>
<dbReference type="GO" id="GO:0004810">
    <property type="term" value="F:CCA tRNA nucleotidyltransferase activity"/>
    <property type="evidence" value="ECO:0007669"/>
    <property type="project" value="UniProtKB-UniRule"/>
</dbReference>
<keyword evidence="8 11" id="KW-0067">ATP-binding</keyword>
<feature type="binding site" evidence="11">
    <location>
        <position position="161"/>
    </location>
    <ligand>
        <name>ATP</name>
        <dbReference type="ChEBI" id="CHEBI:30616"/>
    </ligand>
</feature>
<keyword evidence="4 11" id="KW-0548">Nucleotidyltransferase</keyword>
<feature type="binding site" evidence="11">
    <location>
        <position position="112"/>
    </location>
    <ligand>
        <name>CTP</name>
        <dbReference type="ChEBI" id="CHEBI:37563"/>
    </ligand>
</feature>
<dbReference type="NCBIfam" id="NF009814">
    <property type="entry name" value="PRK13299.1"/>
    <property type="match status" value="1"/>
</dbReference>
<feature type="binding site" evidence="11">
    <location>
        <position position="161"/>
    </location>
    <ligand>
        <name>CTP</name>
        <dbReference type="ChEBI" id="CHEBI:37563"/>
    </ligand>
</feature>
<gene>
    <name evidence="11" type="primary">cca</name>
    <name evidence="15" type="ORF">FZC85_06050</name>
</gene>
<evidence type="ECO:0000259" key="12">
    <source>
        <dbReference type="Pfam" id="PF01743"/>
    </source>
</evidence>
<dbReference type="PANTHER" id="PTHR46173">
    <property type="entry name" value="CCA TRNA NUCLEOTIDYLTRANSFERASE 1, MITOCHONDRIAL"/>
    <property type="match status" value="1"/>
</dbReference>
<keyword evidence="10 11" id="KW-0694">RNA-binding</keyword>
<feature type="domain" description="Poly A polymerase head" evidence="12">
    <location>
        <begin position="23"/>
        <end position="143"/>
    </location>
</feature>
<feature type="binding site" evidence="11">
    <location>
        <position position="155"/>
    </location>
    <ligand>
        <name>CTP</name>
        <dbReference type="ChEBI" id="CHEBI:37563"/>
    </ligand>
</feature>
<keyword evidence="9 11" id="KW-0460">Magnesium</keyword>
<dbReference type="Gene3D" id="3.30.460.10">
    <property type="entry name" value="Beta Polymerase, domain 2"/>
    <property type="match status" value="1"/>
</dbReference>
<feature type="binding site" evidence="11">
    <location>
        <position position="41"/>
    </location>
    <ligand>
        <name>Mg(2+)</name>
        <dbReference type="ChEBI" id="CHEBI:18420"/>
    </ligand>
</feature>
<keyword evidence="3 11" id="KW-0819">tRNA processing</keyword>
<accession>A0A5D4TT41</accession>
<feature type="binding site" evidence="11">
    <location>
        <position position="158"/>
    </location>
    <ligand>
        <name>ATP</name>
        <dbReference type="ChEBI" id="CHEBI:30616"/>
    </ligand>
</feature>
<comment type="cofactor">
    <cofactor evidence="1 11">
        <name>Mg(2+)</name>
        <dbReference type="ChEBI" id="CHEBI:18420"/>
    </cofactor>
</comment>
<dbReference type="GO" id="GO:0042245">
    <property type="term" value="P:RNA repair"/>
    <property type="evidence" value="ECO:0007669"/>
    <property type="project" value="UniProtKB-KW"/>
</dbReference>
<comment type="subunit">
    <text evidence="11">Homodimer.</text>
</comment>
<dbReference type="Pfam" id="PF12627">
    <property type="entry name" value="PolyA_pol_RNAbd"/>
    <property type="match status" value="1"/>
</dbReference>
<sequence>MLPSIFQQAIPVLKKIERAGFVAYFVGGSVRDHFLSRPINDVDIATSAYPQELKGIFPRTIDIGIEHGTILVIDEGREYEITTFRTESGYADFRRPDKVEFIRSLEGDLERRDFTMNSMAMDADGKVYDPFKGMNDIHNRVIRTVGSPDLRFAEDALRMMRGVRFVSQLGFKLDPDTLNALEEHSRLLEHIAVERKTMEFEKILGGKWKREALALLVRTNLYRELPHLTQQKEALHDVANLVRLEDINKDQTWLLLLAYIGNIDTEEFLKGWRLPTKTIRERSKELGILKERRKSGWSKPLLYRAGLEAAINIEKVYECLESKPVSSVETVKEEYHSLAITSRQQLDVTGNDLMTWSNKKGGPWMKELLAEIECAIVTNTINNDKETIRRWLQTCNRL</sequence>
<reference evidence="15 16" key="1">
    <citation type="submission" date="2019-08" db="EMBL/GenBank/DDBJ databases">
        <title>Bacillus genomes from the desert of Cuatro Cienegas, Coahuila.</title>
        <authorList>
            <person name="Olmedo-Alvarez G."/>
        </authorList>
    </citation>
    <scope>NUCLEOTIDE SEQUENCE [LARGE SCALE GENOMIC DNA]</scope>
    <source>
        <strain evidence="15 16">CH87b_3T</strain>
    </source>
</reference>
<feature type="binding site" evidence="11">
    <location>
        <position position="158"/>
    </location>
    <ligand>
        <name>CTP</name>
        <dbReference type="ChEBI" id="CHEBI:37563"/>
    </ligand>
</feature>
<comment type="function">
    <text evidence="11">Catalyzes the addition and repair of the essential 3'-terminal CCA sequence in tRNAs without using a nucleic acid template. Adds these three nucleotides in the order of C, C, and A to the tRNA nucleotide-73, using CTP and ATP as substrates and producing inorganic pyrophosphate. tRNA 3'-terminal CCA addition is required both for tRNA processing and repair. Also involved in tRNA surveillance by mediating tandem CCA addition to generate a CCACCA at the 3' terminus of unstable tRNAs. While stable tRNAs receive only 3'-terminal CCA, unstable tRNAs are marked with CCACCA and rapidly degraded.</text>
</comment>
<dbReference type="CDD" id="cd05398">
    <property type="entry name" value="NT_ClassII-CCAase"/>
    <property type="match status" value="1"/>
</dbReference>
<dbReference type="HAMAP" id="MF_01263">
    <property type="entry name" value="CCA_bact_type3"/>
    <property type="match status" value="1"/>
</dbReference>
<dbReference type="OrthoDB" id="9805698at2"/>
<evidence type="ECO:0000313" key="15">
    <source>
        <dbReference type="EMBL" id="TYS86566.1"/>
    </source>
</evidence>
<dbReference type="Gene3D" id="1.10.246.80">
    <property type="match status" value="1"/>
</dbReference>
<feature type="binding site" evidence="11">
    <location>
        <position position="43"/>
    </location>
    <ligand>
        <name>Mg(2+)</name>
        <dbReference type="ChEBI" id="CHEBI:18420"/>
    </ligand>
</feature>
<evidence type="ECO:0000256" key="10">
    <source>
        <dbReference type="ARBA" id="ARBA00022884"/>
    </source>
</evidence>
<feature type="binding site" evidence="11">
    <location>
        <position position="28"/>
    </location>
    <ligand>
        <name>CTP</name>
        <dbReference type="ChEBI" id="CHEBI:37563"/>
    </ligand>
</feature>
<dbReference type="InterPro" id="IPR032828">
    <property type="entry name" value="PolyA_RNA-bd"/>
</dbReference>
<proteinExistence type="inferred from homology"/>
<evidence type="ECO:0000256" key="8">
    <source>
        <dbReference type="ARBA" id="ARBA00022840"/>
    </source>
</evidence>
<dbReference type="GO" id="GO:0005524">
    <property type="term" value="F:ATP binding"/>
    <property type="evidence" value="ECO:0007669"/>
    <property type="project" value="UniProtKB-UniRule"/>
</dbReference>
<dbReference type="EC" id="2.7.7.72" evidence="11"/>
<evidence type="ECO:0000256" key="6">
    <source>
        <dbReference type="ARBA" id="ARBA00022741"/>
    </source>
</evidence>
<dbReference type="EMBL" id="VTEZ01000002">
    <property type="protein sequence ID" value="TYS86566.1"/>
    <property type="molecule type" value="Genomic_DNA"/>
</dbReference>
<comment type="miscellaneous">
    <text evidence="11">A single active site specifically recognizes both ATP and CTP and is responsible for their addition.</text>
</comment>
<dbReference type="Pfam" id="PF13735">
    <property type="entry name" value="tRNA_NucTran2_2"/>
    <property type="match status" value="1"/>
</dbReference>
<dbReference type="PANTHER" id="PTHR46173:SF1">
    <property type="entry name" value="CCA TRNA NUCLEOTIDYLTRANSFERASE 1, MITOCHONDRIAL"/>
    <property type="match status" value="1"/>
</dbReference>
<evidence type="ECO:0000259" key="14">
    <source>
        <dbReference type="Pfam" id="PF13735"/>
    </source>
</evidence>
<evidence type="ECO:0000259" key="13">
    <source>
        <dbReference type="Pfam" id="PF12627"/>
    </source>
</evidence>
<feature type="binding site" evidence="11">
    <location>
        <position position="164"/>
    </location>
    <ligand>
        <name>CTP</name>
        <dbReference type="ChEBI" id="CHEBI:37563"/>
    </ligand>
</feature>
<comment type="catalytic activity">
    <reaction evidence="11">
        <text>a tRNA with a 3' CCA end + 2 CTP + ATP = a tRNA with a 3' CCACCA end + 3 diphosphate</text>
        <dbReference type="Rhea" id="RHEA:76235"/>
        <dbReference type="Rhea" id="RHEA-COMP:10468"/>
        <dbReference type="Rhea" id="RHEA-COMP:18655"/>
        <dbReference type="ChEBI" id="CHEBI:30616"/>
        <dbReference type="ChEBI" id="CHEBI:33019"/>
        <dbReference type="ChEBI" id="CHEBI:37563"/>
        <dbReference type="ChEBI" id="CHEBI:83071"/>
        <dbReference type="ChEBI" id="CHEBI:195187"/>
    </reaction>
</comment>
<dbReference type="GO" id="GO:0000287">
    <property type="term" value="F:magnesium ion binding"/>
    <property type="evidence" value="ECO:0007669"/>
    <property type="project" value="UniProtKB-UniRule"/>
</dbReference>
<feature type="binding site" evidence="11">
    <location>
        <position position="155"/>
    </location>
    <ligand>
        <name>ATP</name>
        <dbReference type="ChEBI" id="CHEBI:30616"/>
    </ligand>
</feature>
<dbReference type="Gene3D" id="1.10.110.30">
    <property type="match status" value="1"/>
</dbReference>
<keyword evidence="6 11" id="KW-0547">Nucleotide-binding</keyword>
<comment type="catalytic activity">
    <reaction evidence="11">
        <text>a tRNA precursor + 2 CTP + ATP = a tRNA with a 3' CCA end + 3 diphosphate</text>
        <dbReference type="Rhea" id="RHEA:14433"/>
        <dbReference type="Rhea" id="RHEA-COMP:10465"/>
        <dbReference type="Rhea" id="RHEA-COMP:10468"/>
        <dbReference type="ChEBI" id="CHEBI:30616"/>
        <dbReference type="ChEBI" id="CHEBI:33019"/>
        <dbReference type="ChEBI" id="CHEBI:37563"/>
        <dbReference type="ChEBI" id="CHEBI:74896"/>
        <dbReference type="ChEBI" id="CHEBI:83071"/>
        <dbReference type="EC" id="2.7.7.72"/>
    </reaction>
</comment>
<evidence type="ECO:0000256" key="4">
    <source>
        <dbReference type="ARBA" id="ARBA00022695"/>
    </source>
</evidence>
<dbReference type="SUPFAM" id="SSF81891">
    <property type="entry name" value="Poly A polymerase C-terminal region-like"/>
    <property type="match status" value="1"/>
</dbReference>
<dbReference type="InterPro" id="IPR050264">
    <property type="entry name" value="Bact_CCA-adding_enz_type3_sf"/>
</dbReference>
<dbReference type="InterPro" id="IPR023068">
    <property type="entry name" value="CCA-adding_enz_firmicutes"/>
</dbReference>
<evidence type="ECO:0000256" key="2">
    <source>
        <dbReference type="ARBA" id="ARBA00022679"/>
    </source>
</evidence>
<organism evidence="15 16">
    <name type="scientific">Rossellomorea aquimaris</name>
    <dbReference type="NCBI Taxonomy" id="189382"/>
    <lineage>
        <taxon>Bacteria</taxon>
        <taxon>Bacillati</taxon>
        <taxon>Bacillota</taxon>
        <taxon>Bacilli</taxon>
        <taxon>Bacillales</taxon>
        <taxon>Bacillaceae</taxon>
        <taxon>Rossellomorea</taxon>
    </lineage>
</organism>
<feature type="binding site" evidence="11">
    <location>
        <position position="31"/>
    </location>
    <ligand>
        <name>ATP</name>
        <dbReference type="ChEBI" id="CHEBI:30616"/>
    </ligand>
</feature>
<evidence type="ECO:0000256" key="9">
    <source>
        <dbReference type="ARBA" id="ARBA00022842"/>
    </source>
</evidence>
<dbReference type="InterPro" id="IPR043519">
    <property type="entry name" value="NT_sf"/>
</dbReference>
<feature type="binding site" evidence="11">
    <location>
        <position position="31"/>
    </location>
    <ligand>
        <name>CTP</name>
        <dbReference type="ChEBI" id="CHEBI:37563"/>
    </ligand>
</feature>
<name>A0A5D4TT41_9BACI</name>
<evidence type="ECO:0000256" key="3">
    <source>
        <dbReference type="ARBA" id="ARBA00022694"/>
    </source>
</evidence>
<dbReference type="GO" id="GO:0160016">
    <property type="term" value="F:CCACCA tRNA nucleotidyltransferase activity"/>
    <property type="evidence" value="ECO:0007669"/>
    <property type="project" value="RHEA"/>
</dbReference>
<dbReference type="RefSeq" id="WP_148969447.1">
    <property type="nucleotide sequence ID" value="NZ_CANLNA010000009.1"/>
</dbReference>
<keyword evidence="5 11" id="KW-0479">Metal-binding</keyword>
<feature type="binding site" evidence="11">
    <location>
        <position position="164"/>
    </location>
    <ligand>
        <name>ATP</name>
        <dbReference type="ChEBI" id="CHEBI:30616"/>
    </ligand>
</feature>
<dbReference type="AlphaFoldDB" id="A0A5D4TT41"/>
<feature type="binding site" evidence="11">
    <location>
        <position position="112"/>
    </location>
    <ligand>
        <name>ATP</name>
        <dbReference type="ChEBI" id="CHEBI:30616"/>
    </ligand>
</feature>
<dbReference type="Pfam" id="PF01743">
    <property type="entry name" value="PolyA_pol"/>
    <property type="match status" value="1"/>
</dbReference>
<comment type="similarity">
    <text evidence="11">Belongs to the tRNA nucleotidyltransferase/poly(A) polymerase family. Bacterial CCA-adding enzyme type 3 subfamily.</text>
</comment>
<protein>
    <recommendedName>
        <fullName evidence="11">CCA-adding enzyme</fullName>
        <ecNumber evidence="11">2.7.7.72</ecNumber>
    </recommendedName>
    <alternativeName>
        <fullName evidence="11">CCA tRNA nucleotidyltransferase</fullName>
    </alternativeName>
    <alternativeName>
        <fullName evidence="11">tRNA CCA-pyrophosphorylase</fullName>
    </alternativeName>
    <alternativeName>
        <fullName evidence="11">tRNA adenylyl-/cytidylyl- transferase</fullName>
    </alternativeName>
    <alternativeName>
        <fullName evidence="11">tRNA nucleotidyltransferase</fullName>
    </alternativeName>
    <alternativeName>
        <fullName evidence="11">tRNA-NT</fullName>
    </alternativeName>
</protein>
<dbReference type="InterPro" id="IPR002646">
    <property type="entry name" value="PolA_pol_head_dom"/>
</dbReference>
<dbReference type="GO" id="GO:0000049">
    <property type="term" value="F:tRNA binding"/>
    <property type="evidence" value="ECO:0007669"/>
    <property type="project" value="UniProtKB-UniRule"/>
</dbReference>